<proteinExistence type="predicted"/>
<feature type="signal peptide" evidence="1">
    <location>
        <begin position="1"/>
        <end position="19"/>
    </location>
</feature>
<keyword evidence="3" id="KW-1185">Reference proteome</keyword>
<dbReference type="EMBL" id="PTJE01000006">
    <property type="protein sequence ID" value="PPK93577.1"/>
    <property type="molecule type" value="Genomic_DNA"/>
</dbReference>
<protein>
    <recommendedName>
        <fullName evidence="4">Outer membrane protein with beta-barrel domain</fullName>
    </recommendedName>
</protein>
<evidence type="ECO:0000313" key="3">
    <source>
        <dbReference type="Proteomes" id="UP000239002"/>
    </source>
</evidence>
<feature type="chain" id="PRO_5015425232" description="Outer membrane protein with beta-barrel domain" evidence="1">
    <location>
        <begin position="20"/>
        <end position="274"/>
    </location>
</feature>
<dbReference type="Proteomes" id="UP000239002">
    <property type="component" value="Unassembled WGS sequence"/>
</dbReference>
<evidence type="ECO:0000256" key="1">
    <source>
        <dbReference type="SAM" id="SignalP"/>
    </source>
</evidence>
<dbReference type="RefSeq" id="WP_104516033.1">
    <property type="nucleotide sequence ID" value="NZ_MQVW01000024.1"/>
</dbReference>
<keyword evidence="1" id="KW-0732">Signal</keyword>
<evidence type="ECO:0000313" key="2">
    <source>
        <dbReference type="EMBL" id="PPK93577.1"/>
    </source>
</evidence>
<name>A0A2S6IH95_9FLAO</name>
<dbReference type="OrthoDB" id="8887208at2"/>
<reference evidence="2 3" key="1">
    <citation type="submission" date="2018-02" db="EMBL/GenBank/DDBJ databases">
        <title>Genomic Encyclopedia of Archaeal and Bacterial Type Strains, Phase II (KMG-II): from individual species to whole genera.</title>
        <authorList>
            <person name="Goeker M."/>
        </authorList>
    </citation>
    <scope>NUCLEOTIDE SEQUENCE [LARGE SCALE GENOMIC DNA]</scope>
    <source>
        <strain evidence="2 3">DSM 16809</strain>
    </source>
</reference>
<gene>
    <name evidence="2" type="ORF">LY01_02360</name>
</gene>
<organism evidence="2 3">
    <name type="scientific">Nonlabens xylanidelens</name>
    <dbReference type="NCBI Taxonomy" id="191564"/>
    <lineage>
        <taxon>Bacteria</taxon>
        <taxon>Pseudomonadati</taxon>
        <taxon>Bacteroidota</taxon>
        <taxon>Flavobacteriia</taxon>
        <taxon>Flavobacteriales</taxon>
        <taxon>Flavobacteriaceae</taxon>
        <taxon>Nonlabens</taxon>
    </lineage>
</organism>
<dbReference type="AlphaFoldDB" id="A0A2S6IH95"/>
<sequence length="274" mass="31469">MNNLVRILFLLSVVGSVNAQDSLNTNNSRVKKGDFYVYWGWNLSGYSDSDITFKGDGYDFTLDNVQAYDRQSDFDPGKYLNPGSITIPQYNFRIGYYVRENYSISLGIDHMKYVVAENQTVNINGFINDTNSLYNGVYNNEAIVLEPTFLTFEHTDGLNYVNVGLRRHDDLFQYRNFELNTLFGLETGVLVPKTNTRLLDKQRYDQFHVSGYGVNAVGGIQLTFLKYFFVQSELKGGYINLPDVRTTMDEADSASQSFWFYQVNMVFGARFKVF</sequence>
<evidence type="ECO:0008006" key="4">
    <source>
        <dbReference type="Google" id="ProtNLM"/>
    </source>
</evidence>
<accession>A0A2S6IH95</accession>
<comment type="caution">
    <text evidence="2">The sequence shown here is derived from an EMBL/GenBank/DDBJ whole genome shotgun (WGS) entry which is preliminary data.</text>
</comment>